<dbReference type="AlphaFoldDB" id="A0A6N2S692"/>
<accession>A0A6N2S692</accession>
<name>A0A6N2S692_9BACT</name>
<evidence type="ECO:0000313" key="1">
    <source>
        <dbReference type="EMBL" id="VYS89203.1"/>
    </source>
</evidence>
<sequence>MIQTETAMMSNSRKKDQCSRKFSYQGWYCAWTVASA</sequence>
<protein>
    <submittedName>
        <fullName evidence="1">Uncharacterized protein</fullName>
    </submittedName>
</protein>
<proteinExistence type="predicted"/>
<dbReference type="EMBL" id="CACRSS010000002">
    <property type="protein sequence ID" value="VYS89203.1"/>
    <property type="molecule type" value="Genomic_DNA"/>
</dbReference>
<reference evidence="1" key="1">
    <citation type="submission" date="2019-11" db="EMBL/GenBank/DDBJ databases">
        <authorList>
            <person name="Feng L."/>
        </authorList>
    </citation>
    <scope>NUCLEOTIDE SEQUENCE</scope>
    <source>
        <strain evidence="1">AMuciniphilaLFYP55</strain>
    </source>
</reference>
<gene>
    <name evidence="1" type="ORF">AMLFYP55_02015</name>
</gene>
<organism evidence="1">
    <name type="scientific">Akkermansia muciniphila</name>
    <dbReference type="NCBI Taxonomy" id="239935"/>
    <lineage>
        <taxon>Bacteria</taxon>
        <taxon>Pseudomonadati</taxon>
        <taxon>Verrucomicrobiota</taxon>
        <taxon>Verrucomicrobiia</taxon>
        <taxon>Verrucomicrobiales</taxon>
        <taxon>Akkermansiaceae</taxon>
        <taxon>Akkermansia</taxon>
    </lineage>
</organism>